<proteinExistence type="inferred from homology"/>
<dbReference type="AlphaFoldDB" id="A0A2A4I583"/>
<accession>A0A2A4I583</accession>
<evidence type="ECO:0000313" key="5">
    <source>
        <dbReference type="Proteomes" id="UP000218323"/>
    </source>
</evidence>
<evidence type="ECO:0000313" key="4">
    <source>
        <dbReference type="EMBL" id="PCG12970.1"/>
    </source>
</evidence>
<evidence type="ECO:0000259" key="3">
    <source>
        <dbReference type="Pfam" id="PF02525"/>
    </source>
</evidence>
<dbReference type="PANTHER" id="PTHR10204:SF34">
    <property type="entry name" value="NAD(P)H DEHYDROGENASE [QUINONE] 1 ISOFORM 1"/>
    <property type="match status" value="1"/>
</dbReference>
<protein>
    <recommendedName>
        <fullName evidence="3">Flavodoxin-like fold domain-containing protein</fullName>
    </recommendedName>
</protein>
<dbReference type="InterPro" id="IPR029039">
    <property type="entry name" value="Flavoprotein-like_sf"/>
</dbReference>
<dbReference type="InterPro" id="IPR003680">
    <property type="entry name" value="Flavodoxin_fold"/>
</dbReference>
<reference evidence="4 5" key="1">
    <citation type="submission" date="2017-09" db="EMBL/GenBank/DDBJ databases">
        <title>Sphingomonas adhaesiva DSM 7418, whole genome shotgun sequence.</title>
        <authorList>
            <person name="Feng G."/>
            <person name="Zhu H."/>
        </authorList>
    </citation>
    <scope>NUCLEOTIDE SEQUENCE [LARGE SCALE GENOMIC DNA]</scope>
    <source>
        <strain evidence="4 5">DSM 7418</strain>
    </source>
</reference>
<comment type="similarity">
    <text evidence="1">Belongs to the NAD(P)H dehydrogenase (quinone) family.</text>
</comment>
<dbReference type="EMBL" id="NWVC01000017">
    <property type="protein sequence ID" value="PCG12970.1"/>
    <property type="molecule type" value="Genomic_DNA"/>
</dbReference>
<dbReference type="Pfam" id="PF02525">
    <property type="entry name" value="Flavodoxin_2"/>
    <property type="match status" value="1"/>
</dbReference>
<evidence type="ECO:0000256" key="1">
    <source>
        <dbReference type="ARBA" id="ARBA00006252"/>
    </source>
</evidence>
<keyword evidence="2" id="KW-0560">Oxidoreductase</keyword>
<feature type="domain" description="Flavodoxin-like fold" evidence="3">
    <location>
        <begin position="18"/>
        <end position="154"/>
    </location>
</feature>
<dbReference type="Gene3D" id="3.40.50.360">
    <property type="match status" value="1"/>
</dbReference>
<comment type="caution">
    <text evidence="4">The sequence shown here is derived from an EMBL/GenBank/DDBJ whole genome shotgun (WGS) entry which is preliminary data.</text>
</comment>
<dbReference type="InterPro" id="IPR051545">
    <property type="entry name" value="NAD(P)H_dehydrogenase_qn"/>
</dbReference>
<dbReference type="Proteomes" id="UP000218323">
    <property type="component" value="Unassembled WGS sequence"/>
</dbReference>
<dbReference type="GO" id="GO:0003955">
    <property type="term" value="F:NAD(P)H dehydrogenase (quinone) activity"/>
    <property type="evidence" value="ECO:0007669"/>
    <property type="project" value="TreeGrafter"/>
</dbReference>
<evidence type="ECO:0000256" key="2">
    <source>
        <dbReference type="ARBA" id="ARBA00023002"/>
    </source>
</evidence>
<keyword evidence="5" id="KW-1185">Reference proteome</keyword>
<sequence>MTKGSAASDVAPRPIRHAVVYANPSSAGFDHAILDAYASEVAVHGQEVVIRDLYAMGFDPVLKLEERPAPTRWAPAPDVAAELEILHVSAALVLIYPIWFGTPPAILKGYVERVMGAGYDFHDLQEQTGQPALRGKHLLSFSTSGASLAWLDEQEQVLSLRKAFDTYLWRGFAMGQGEHVMIDNVVPGLDHGYAGQQLERVRSTAARLCTALDNERRFGAPLGASAAHRLA</sequence>
<dbReference type="GO" id="GO:0005829">
    <property type="term" value="C:cytosol"/>
    <property type="evidence" value="ECO:0007669"/>
    <property type="project" value="TreeGrafter"/>
</dbReference>
<gene>
    <name evidence="4" type="ORF">COA07_17050</name>
</gene>
<dbReference type="RefSeq" id="WP_083956784.1">
    <property type="nucleotide sequence ID" value="NZ_NWVC01000017.1"/>
</dbReference>
<organism evidence="4 5">
    <name type="scientific">Sphingomonas adhaesiva</name>
    <dbReference type="NCBI Taxonomy" id="28212"/>
    <lineage>
        <taxon>Bacteria</taxon>
        <taxon>Pseudomonadati</taxon>
        <taxon>Pseudomonadota</taxon>
        <taxon>Alphaproteobacteria</taxon>
        <taxon>Sphingomonadales</taxon>
        <taxon>Sphingomonadaceae</taxon>
        <taxon>Sphingomonas</taxon>
    </lineage>
</organism>
<dbReference type="PANTHER" id="PTHR10204">
    <property type="entry name" value="NAD P H OXIDOREDUCTASE-RELATED"/>
    <property type="match status" value="1"/>
</dbReference>
<dbReference type="SUPFAM" id="SSF52218">
    <property type="entry name" value="Flavoproteins"/>
    <property type="match status" value="1"/>
</dbReference>
<name>A0A2A4I583_9SPHN</name>